<proteinExistence type="predicted"/>
<dbReference type="Pfam" id="PF14244">
    <property type="entry name" value="Retrotran_gag_3"/>
    <property type="match status" value="1"/>
</dbReference>
<reference evidence="6" key="1">
    <citation type="journal article" date="2014" name="Nat. Genet.">
        <title>The genome of the stress-tolerant wild tomato species Solanum pennellii.</title>
        <authorList>
            <person name="Bolger A."/>
            <person name="Scossa F."/>
            <person name="Bolger M.E."/>
            <person name="Lanz C."/>
            <person name="Maumus F."/>
            <person name="Tohge T."/>
            <person name="Quesneville H."/>
            <person name="Alseekh S."/>
            <person name="Sorensen I."/>
            <person name="Lichtenstein G."/>
            <person name="Fich E.A."/>
            <person name="Conte M."/>
            <person name="Keller H."/>
            <person name="Schneeberger K."/>
            <person name="Schwacke R."/>
            <person name="Ofner I."/>
            <person name="Vrebalov J."/>
            <person name="Xu Y."/>
            <person name="Osorio S."/>
            <person name="Aflitos S.A."/>
            <person name="Schijlen E."/>
            <person name="Jimenez-Gomez J.M."/>
            <person name="Ryngajllo M."/>
            <person name="Kimura S."/>
            <person name="Kumar R."/>
            <person name="Koenig D."/>
            <person name="Headland L.R."/>
            <person name="Maloof J.N."/>
            <person name="Sinha N."/>
            <person name="van Ham R.C."/>
            <person name="Lankhorst R.K."/>
            <person name="Mao L."/>
            <person name="Vogel A."/>
            <person name="Arsova B."/>
            <person name="Panstruga R."/>
            <person name="Fei Z."/>
            <person name="Rose J.K."/>
            <person name="Zamir D."/>
            <person name="Carrari F."/>
            <person name="Giovannoni J.J."/>
            <person name="Weigel D."/>
            <person name="Usadel B."/>
            <person name="Fernie A.R."/>
        </authorList>
    </citation>
    <scope>NUCLEOTIDE SEQUENCE [LARGE SCALE GENOMIC DNA]</scope>
    <source>
        <strain evidence="6">cv. LA0716</strain>
    </source>
</reference>
<dbReference type="InterPro" id="IPR029472">
    <property type="entry name" value="Copia-like_N"/>
</dbReference>
<dbReference type="RefSeq" id="XP_015072692.1">
    <property type="nucleotide sequence ID" value="XM_015217206.1"/>
</dbReference>
<dbReference type="Pfam" id="PF25597">
    <property type="entry name" value="SH3_retrovirus"/>
    <property type="match status" value="1"/>
</dbReference>
<feature type="domain" description="Reverse transcriptase Ty1/copia-type" evidence="3">
    <location>
        <begin position="747"/>
        <end position="877"/>
    </location>
</feature>
<dbReference type="InterPro" id="IPR057670">
    <property type="entry name" value="SH3_retrovirus"/>
</dbReference>
<name>A0ABM1GL53_SOLPN</name>
<evidence type="ECO:0000259" key="2">
    <source>
        <dbReference type="Pfam" id="PF03732"/>
    </source>
</evidence>
<dbReference type="Proteomes" id="UP000694930">
    <property type="component" value="Chromosome 4"/>
</dbReference>
<dbReference type="InterPro" id="IPR013103">
    <property type="entry name" value="RVT_2"/>
</dbReference>
<dbReference type="Pfam" id="PF03732">
    <property type="entry name" value="Retrotrans_gag"/>
    <property type="match status" value="1"/>
</dbReference>
<feature type="domain" description="Retrotransposon Copia-like N-terminal" evidence="4">
    <location>
        <begin position="28"/>
        <end position="71"/>
    </location>
</feature>
<sequence>MAVDVSNEAAVAPSHSIEIDHYHPLYLHPSDTSGSFLVSIQLTGPENYAIWSRSMRLALLGKSKVSFVDGKHTREAFLSSLHDLWEKCNAIVLSWIINSIRKELLSSVIYALNASKVWSNLKERFDKVDGSRIHFLHTEIHSMSQGTSTVSDYFSRLRECWDKFDAIMSCPSCNCPESRKYMQHFDYQRLLQFLTGLNESYAPSRSQILMMTPTPTINQAYFMVISEESQRSLGKSVQNLNINEGAAFYTSKGNFKPNSGGSGVQFRPSTGQGHPEHNRSGFYIGSSSNSGPSNSGHGNAANFVNKHENPSDMDGYAVNFSNALGTSSQSSHPSAPYFTPEQYNQILQMIGQNSETSGTALSAGMVNYSNQWIVDARATNHMDLLSGNVKGIANHVQGLYVVDSPYLNAGSVKPECIYTRCHSALVENSKNKLNNLNCCVDNVDFDHKHCIVCPLGKQTRIPFPLSTSQSDACFHIVHGDVWGPYRVPTYDGKSLLKCLGIVHQSFCVYTPQQNGVVERRHGYILDTARAIRFEASVPLRFCGDCRPMQCYVTSLKKSGKFAPRSVPAVFLGYYLTRKGYKMYLLEEKSFTISRDVVFTEDVFFQHLSTTFPPIFSPPLCSTQYRPAESIYVPHDHDSPPHALEVNPSIPPEAALVSVSTSVEPVRKSNRIPKPPIWMKDYIYPTRTNVSCHFPISNYVNYDQISDSYISALAAYSAILEPTSYSEASSDPKWIAAMQSQIAALMDNSTWSIVDLPSGKSPIGCKWVYKIKHKANGEVERYKTRLVAKGFNQKEGLDYTGTFSPISKTVIVQSVVALAAAKKWFIYQMDVHNAFLQGDIFEEVYMTIPQGFGSHRGMIKCIDCTNLFMVLSQFMHKPNQSHMEAALRVVRYVKAEPGFGLLMPSESSGKLVAYCDSYWGGCLEYRRSVTGYTVKFSDALISWKSKKQETVARSSAEAEFRAMASPVAEITWLEGLYKELGVNIKQPIQLFCDSKVAIQIAANPIFHKRTKHIDIDCYL</sequence>
<feature type="domain" description="Retroviral polymerase SH3-like" evidence="5">
    <location>
        <begin position="549"/>
        <end position="605"/>
    </location>
</feature>
<dbReference type="PANTHER" id="PTHR37610">
    <property type="entry name" value="CCHC-TYPE DOMAIN-CONTAINING PROTEIN"/>
    <property type="match status" value="1"/>
</dbReference>
<feature type="compositionally biased region" description="Low complexity" evidence="1">
    <location>
        <begin position="285"/>
        <end position="302"/>
    </location>
</feature>
<evidence type="ECO:0000256" key="1">
    <source>
        <dbReference type="SAM" id="MobiDB-lite"/>
    </source>
</evidence>
<evidence type="ECO:0000259" key="3">
    <source>
        <dbReference type="Pfam" id="PF07727"/>
    </source>
</evidence>
<protein>
    <submittedName>
        <fullName evidence="7">Uncharacterized protein LOC107016883</fullName>
    </submittedName>
</protein>
<dbReference type="InterPro" id="IPR012337">
    <property type="entry name" value="RNaseH-like_sf"/>
</dbReference>
<dbReference type="InterPro" id="IPR036397">
    <property type="entry name" value="RNaseH_sf"/>
</dbReference>
<organism evidence="6 7">
    <name type="scientific">Solanum pennellii</name>
    <name type="common">Tomato</name>
    <name type="synonym">Lycopersicon pennellii</name>
    <dbReference type="NCBI Taxonomy" id="28526"/>
    <lineage>
        <taxon>Eukaryota</taxon>
        <taxon>Viridiplantae</taxon>
        <taxon>Streptophyta</taxon>
        <taxon>Embryophyta</taxon>
        <taxon>Tracheophyta</taxon>
        <taxon>Spermatophyta</taxon>
        <taxon>Magnoliopsida</taxon>
        <taxon>eudicotyledons</taxon>
        <taxon>Gunneridae</taxon>
        <taxon>Pentapetalae</taxon>
        <taxon>asterids</taxon>
        <taxon>lamiids</taxon>
        <taxon>Solanales</taxon>
        <taxon>Solanaceae</taxon>
        <taxon>Solanoideae</taxon>
        <taxon>Solaneae</taxon>
        <taxon>Solanum</taxon>
        <taxon>Solanum subgen. Lycopersicon</taxon>
    </lineage>
</organism>
<dbReference type="GeneID" id="107016883"/>
<gene>
    <name evidence="7" type="primary">LOC107016883</name>
</gene>
<keyword evidence="6" id="KW-1185">Reference proteome</keyword>
<feature type="region of interest" description="Disordered" evidence="1">
    <location>
        <begin position="259"/>
        <end position="303"/>
    </location>
</feature>
<reference evidence="7" key="2">
    <citation type="submission" date="2025-08" db="UniProtKB">
        <authorList>
            <consortium name="RefSeq"/>
        </authorList>
    </citation>
    <scope>IDENTIFICATION</scope>
</reference>
<dbReference type="PANTHER" id="PTHR37610:SF85">
    <property type="entry name" value="REVERSE TRANSCRIPTASE DOMAIN-CONTAINING PROTEIN"/>
    <property type="match status" value="1"/>
</dbReference>
<evidence type="ECO:0000313" key="6">
    <source>
        <dbReference type="Proteomes" id="UP000694930"/>
    </source>
</evidence>
<dbReference type="SUPFAM" id="SSF56672">
    <property type="entry name" value="DNA/RNA polymerases"/>
    <property type="match status" value="1"/>
</dbReference>
<dbReference type="Pfam" id="PF07727">
    <property type="entry name" value="RVT_2"/>
    <property type="match status" value="1"/>
</dbReference>
<evidence type="ECO:0000259" key="5">
    <source>
        <dbReference type="Pfam" id="PF25597"/>
    </source>
</evidence>
<dbReference type="InterPro" id="IPR005162">
    <property type="entry name" value="Retrotrans_gag_dom"/>
</dbReference>
<dbReference type="InterPro" id="IPR043502">
    <property type="entry name" value="DNA/RNA_pol_sf"/>
</dbReference>
<dbReference type="Gene3D" id="3.30.420.10">
    <property type="entry name" value="Ribonuclease H-like superfamily/Ribonuclease H"/>
    <property type="match status" value="1"/>
</dbReference>
<evidence type="ECO:0000259" key="4">
    <source>
        <dbReference type="Pfam" id="PF14244"/>
    </source>
</evidence>
<dbReference type="CDD" id="cd09272">
    <property type="entry name" value="RNase_HI_RT_Ty1"/>
    <property type="match status" value="1"/>
</dbReference>
<accession>A0ABM1GL53</accession>
<evidence type="ECO:0000313" key="7">
    <source>
        <dbReference type="RefSeq" id="XP_015072692.1"/>
    </source>
</evidence>
<feature type="domain" description="Retrotransposon gag" evidence="2">
    <location>
        <begin position="109"/>
        <end position="170"/>
    </location>
</feature>
<dbReference type="SUPFAM" id="SSF53098">
    <property type="entry name" value="Ribonuclease H-like"/>
    <property type="match status" value="1"/>
</dbReference>